<sequence length="1020" mass="109413">MSAPLTSRAGEPPSAVQPPLPQVAGYAVIIVMGFLIAIIMMIITRILKRTAGEDNKTTEMFMTANRTVGTGLTASAVISSWLWSTAILASSLVGYNFGVAGPFWFAAGCSPMIVFFAVLGIACKLRIPEAHTLLEIVRIRYGKVGHIVWIVLCLINNIIAIANMLLGASAAISALTGMHIIAATFLLPVGVIMYTFVGGIKATFLTDYFHTFVITVIVCFFTIKVWLMPEISSPGALFDAITQLAVDRPVSGNQGGSYLTMTSRDAIFFGIIHTLANFGLVIMDTGFFAKAFSAAPHAVVPGYIIGGIAYFAIPWCLGTIMSFSALALENQPFFPTYPRLMNASEISGGLVLPYAAIAIAGKGGAVAVLLIVFMAVTSTISAQVISVSSILSFDIYRQYINKEAKDRDAIRWSHIGVVGFGLFAAAFSTALHYGKVDLGWTLYMLGVLTCPGIFPTVFTILWRRQSKAAAVLSPLLGMATGIGVWLGTASALYGEVTVASTGQTLPCVYGTVASAFSPCIFSIMITFVKPANFQWADFRKERLAFAKSASGDSDEELKSHEQVVSQYAADKLRLKRWLRISSLWALATFLGHWVLWPLPMYASHYIFGKMFFEAWVIVSIIWVWGTMLIAGFYPLIDGWRAIRNVFIGSDDYTPNMWMARQRKHIALLAQSYKWLQAPYIIGAPMRVLAGPELAVEVSAAGGLGFIGPPVNVADAAVDLAKAAQLTRSSASQSLQSHLSSSDTLPIGIGFQTWTTDLSEALNSLQQNKPCAVWLFAPKRGQEELDGWTTALRKAVPKIQVWIQVGTLREAVAAATSDSPPDVLVVQGAEAGGHGRAHDGVGLQALFPEISDAASESGIPLIAAGGIVDGRGLAAALSLGAAGAAMGTRLLAAKETRISNGYQKEVLRASDSATSTVRTHLYNHLRGTYGWPEQFAPRTIINKSWTDHQNGLSFDELKIRHDEAVKSGDAGWGPEGRLATYVGAAVGLVRDVQAAGAIIAKTRHEAISTLTSISSLLESDI</sequence>
<feature type="transmembrane region" description="Helical" evidence="9">
    <location>
        <begin position="23"/>
        <end position="47"/>
    </location>
</feature>
<dbReference type="EMBL" id="LUKN01003529">
    <property type="protein sequence ID" value="OAQ97317.1"/>
    <property type="molecule type" value="Genomic_DNA"/>
</dbReference>
<evidence type="ECO:0000256" key="1">
    <source>
        <dbReference type="ARBA" id="ARBA00004141"/>
    </source>
</evidence>
<keyword evidence="11" id="KW-1185">Reference proteome</keyword>
<dbReference type="Proteomes" id="UP000243081">
    <property type="component" value="Unassembled WGS sequence"/>
</dbReference>
<evidence type="ECO:0000313" key="10">
    <source>
        <dbReference type="EMBL" id="OAQ97317.1"/>
    </source>
</evidence>
<organism evidence="10 11">
    <name type="scientific">Cordyceps confragosa</name>
    <name type="common">Lecanicillium lecanii</name>
    <dbReference type="NCBI Taxonomy" id="2714763"/>
    <lineage>
        <taxon>Eukaryota</taxon>
        <taxon>Fungi</taxon>
        <taxon>Dikarya</taxon>
        <taxon>Ascomycota</taxon>
        <taxon>Pezizomycotina</taxon>
        <taxon>Sordariomycetes</taxon>
        <taxon>Hypocreomycetidae</taxon>
        <taxon>Hypocreales</taxon>
        <taxon>Cordycipitaceae</taxon>
        <taxon>Akanthomyces</taxon>
    </lineage>
</organism>
<dbReference type="GO" id="GO:0005886">
    <property type="term" value="C:plasma membrane"/>
    <property type="evidence" value="ECO:0007669"/>
    <property type="project" value="TreeGrafter"/>
</dbReference>
<feature type="transmembrane region" description="Helical" evidence="9">
    <location>
        <begin position="577"/>
        <end position="595"/>
    </location>
</feature>
<reference evidence="10 11" key="1">
    <citation type="submission" date="2016-03" db="EMBL/GenBank/DDBJ databases">
        <title>Fine-scale spatial genetic structure of a fungal parasite of coffee scale insects.</title>
        <authorList>
            <person name="Jackson D."/>
            <person name="Zemenick K.A."/>
            <person name="Malloure B."/>
            <person name="Quandt C.A."/>
            <person name="James T.Y."/>
        </authorList>
    </citation>
    <scope>NUCLEOTIDE SEQUENCE [LARGE SCALE GENOMIC DNA]</scope>
    <source>
        <strain evidence="10 11">UM487</strain>
    </source>
</reference>
<evidence type="ECO:0000256" key="8">
    <source>
        <dbReference type="ARBA" id="ARBA00023136"/>
    </source>
</evidence>
<keyword evidence="7" id="KW-0560">Oxidoreductase</keyword>
<feature type="transmembrane region" description="Helical" evidence="9">
    <location>
        <begin position="469"/>
        <end position="488"/>
    </location>
</feature>
<dbReference type="PROSITE" id="PS50283">
    <property type="entry name" value="NA_SOLUT_SYMP_3"/>
    <property type="match status" value="1"/>
</dbReference>
<dbReference type="Gene3D" id="3.20.20.70">
    <property type="entry name" value="Aldolase class I"/>
    <property type="match status" value="1"/>
</dbReference>
<dbReference type="AlphaFoldDB" id="A0A179I3R6"/>
<proteinExistence type="inferred from homology"/>
<dbReference type="Pfam" id="PF00474">
    <property type="entry name" value="SSF"/>
    <property type="match status" value="1"/>
</dbReference>
<dbReference type="InterPro" id="IPR038377">
    <property type="entry name" value="Na/Glc_symporter_sf"/>
</dbReference>
<feature type="transmembrane region" description="Helical" evidence="9">
    <location>
        <begin position="303"/>
        <end position="328"/>
    </location>
</feature>
<comment type="subcellular location">
    <subcellularLocation>
        <location evidence="1">Membrane</location>
        <topology evidence="1">Multi-pass membrane protein</topology>
    </subcellularLocation>
</comment>
<dbReference type="GO" id="GO:0018580">
    <property type="term" value="F:nitronate monooxygenase activity"/>
    <property type="evidence" value="ECO:0007669"/>
    <property type="project" value="InterPro"/>
</dbReference>
<feature type="transmembrane region" description="Helical" evidence="9">
    <location>
        <begin position="208"/>
        <end position="227"/>
    </location>
</feature>
<dbReference type="InterPro" id="IPR013785">
    <property type="entry name" value="Aldolase_TIM"/>
</dbReference>
<keyword evidence="8 9" id="KW-0472">Membrane</keyword>
<feature type="transmembrane region" description="Helical" evidence="9">
    <location>
        <begin position="172"/>
        <end position="196"/>
    </location>
</feature>
<feature type="transmembrane region" description="Helical" evidence="9">
    <location>
        <begin position="615"/>
        <end position="636"/>
    </location>
</feature>
<dbReference type="OrthoDB" id="6132759at2759"/>
<keyword evidence="5 9" id="KW-0812">Transmembrane</keyword>
<dbReference type="OMA" id="VWWGASA"/>
<dbReference type="PANTHER" id="PTHR46154:SF1">
    <property type="entry name" value="ACTIVE TRANSPORTER, PUTATIVE (AFU_ORTHOLOGUE AFUA_1G17570)-RELATED"/>
    <property type="match status" value="1"/>
</dbReference>
<dbReference type="GO" id="GO:0015204">
    <property type="term" value="F:urea transmembrane transporter activity"/>
    <property type="evidence" value="ECO:0007669"/>
    <property type="project" value="InterPro"/>
</dbReference>
<evidence type="ECO:0000256" key="4">
    <source>
        <dbReference type="ARBA" id="ARBA00022643"/>
    </source>
</evidence>
<feature type="transmembrane region" description="Helical" evidence="9">
    <location>
        <begin position="144"/>
        <end position="166"/>
    </location>
</feature>
<keyword evidence="3" id="KW-0285">Flavoprotein</keyword>
<dbReference type="InterPro" id="IPR031155">
    <property type="entry name" value="DUR"/>
</dbReference>
<dbReference type="InterPro" id="IPR001734">
    <property type="entry name" value="Na/solute_symporter"/>
</dbReference>
<feature type="transmembrane region" description="Helical" evidence="9">
    <location>
        <begin position="412"/>
        <end position="434"/>
    </location>
</feature>
<keyword evidence="4" id="KW-0288">FMN</keyword>
<dbReference type="CDD" id="cd11476">
    <property type="entry name" value="SLC5sbd_DUR3"/>
    <property type="match status" value="1"/>
</dbReference>
<dbReference type="Gene3D" id="1.20.1730.10">
    <property type="entry name" value="Sodium/glucose cotransporter"/>
    <property type="match status" value="1"/>
</dbReference>
<evidence type="ECO:0000256" key="3">
    <source>
        <dbReference type="ARBA" id="ARBA00022630"/>
    </source>
</evidence>
<feature type="transmembrane region" description="Helical" evidence="9">
    <location>
        <begin position="68"/>
        <end position="97"/>
    </location>
</feature>
<evidence type="ECO:0000256" key="7">
    <source>
        <dbReference type="ARBA" id="ARBA00023002"/>
    </source>
</evidence>
<evidence type="ECO:0000256" key="6">
    <source>
        <dbReference type="ARBA" id="ARBA00022989"/>
    </source>
</evidence>
<protein>
    <submittedName>
        <fullName evidence="10">Uncharacterized protein</fullName>
    </submittedName>
</protein>
<name>A0A179I3R6_CORDF</name>
<accession>A0A179I3R6</accession>
<comment type="similarity">
    <text evidence="2">Belongs to the sodium:solute symporter (SSF) (TC 2.A.21) family.</text>
</comment>
<dbReference type="SUPFAM" id="SSF51412">
    <property type="entry name" value="Inosine monophosphate dehydrogenase (IMPDH)"/>
    <property type="match status" value="1"/>
</dbReference>
<feature type="transmembrane region" description="Helical" evidence="9">
    <location>
        <begin position="440"/>
        <end position="462"/>
    </location>
</feature>
<evidence type="ECO:0000313" key="11">
    <source>
        <dbReference type="Proteomes" id="UP000243081"/>
    </source>
</evidence>
<evidence type="ECO:0000256" key="2">
    <source>
        <dbReference type="ARBA" id="ARBA00006434"/>
    </source>
</evidence>
<dbReference type="CDD" id="cd04730">
    <property type="entry name" value="NPD_like"/>
    <property type="match status" value="1"/>
</dbReference>
<dbReference type="Pfam" id="PF03060">
    <property type="entry name" value="NMO"/>
    <property type="match status" value="1"/>
</dbReference>
<feature type="transmembrane region" description="Helical" evidence="9">
    <location>
        <begin position="103"/>
        <end position="123"/>
    </location>
</feature>
<dbReference type="InterPro" id="IPR004136">
    <property type="entry name" value="NMO"/>
</dbReference>
<feature type="transmembrane region" description="Helical" evidence="9">
    <location>
        <begin position="508"/>
        <end position="528"/>
    </location>
</feature>
<dbReference type="PANTHER" id="PTHR46154">
    <property type="match status" value="1"/>
</dbReference>
<gene>
    <name evidence="10" type="ORF">LLEC1_00048</name>
</gene>
<evidence type="ECO:0000256" key="9">
    <source>
        <dbReference type="SAM" id="Phobius"/>
    </source>
</evidence>
<evidence type="ECO:0000256" key="5">
    <source>
        <dbReference type="ARBA" id="ARBA00022692"/>
    </source>
</evidence>
<keyword evidence="6 9" id="KW-1133">Transmembrane helix</keyword>
<comment type="caution">
    <text evidence="10">The sequence shown here is derived from an EMBL/GenBank/DDBJ whole genome shotgun (WGS) entry which is preliminary data.</text>
</comment>